<dbReference type="InterPro" id="IPR020578">
    <property type="entry name" value="Aminotrans_V_PyrdxlP_BS"/>
</dbReference>
<dbReference type="AlphaFoldDB" id="A0A919AX89"/>
<keyword evidence="6" id="KW-0808">Transferase</keyword>
<evidence type="ECO:0000256" key="11">
    <source>
        <dbReference type="ARBA" id="ARBA00023014"/>
    </source>
</evidence>
<dbReference type="PANTHER" id="PTHR11601:SF34">
    <property type="entry name" value="CYSTEINE DESULFURASE"/>
    <property type="match status" value="1"/>
</dbReference>
<evidence type="ECO:0000256" key="8">
    <source>
        <dbReference type="ARBA" id="ARBA00022723"/>
    </source>
</evidence>
<dbReference type="Pfam" id="PF00266">
    <property type="entry name" value="Aminotran_5"/>
    <property type="match status" value="1"/>
</dbReference>
<evidence type="ECO:0000259" key="14">
    <source>
        <dbReference type="Pfam" id="PF00266"/>
    </source>
</evidence>
<dbReference type="Gene3D" id="3.40.640.10">
    <property type="entry name" value="Type I PLP-dependent aspartate aminotransferase-like (Major domain)"/>
    <property type="match status" value="1"/>
</dbReference>
<reference evidence="15" key="2">
    <citation type="submission" date="2020-09" db="EMBL/GenBank/DDBJ databases">
        <authorList>
            <person name="Sun Q."/>
            <person name="Kim S."/>
        </authorList>
    </citation>
    <scope>NUCLEOTIDE SEQUENCE</scope>
    <source>
        <strain evidence="15">KCTC 42590</strain>
    </source>
</reference>
<evidence type="ECO:0000256" key="4">
    <source>
        <dbReference type="ARBA" id="ARBA00012239"/>
    </source>
</evidence>
<dbReference type="PIRSF" id="PIRSF005572">
    <property type="entry name" value="NifS"/>
    <property type="match status" value="1"/>
</dbReference>
<dbReference type="EMBL" id="BNCI01000002">
    <property type="protein sequence ID" value="GHF27530.1"/>
    <property type="molecule type" value="Genomic_DNA"/>
</dbReference>
<dbReference type="InterPro" id="IPR015421">
    <property type="entry name" value="PyrdxlP-dep_Trfase_major"/>
</dbReference>
<evidence type="ECO:0000256" key="5">
    <source>
        <dbReference type="ARBA" id="ARBA00013558"/>
    </source>
</evidence>
<dbReference type="GO" id="GO:0031071">
    <property type="term" value="F:cysteine desulfurase activity"/>
    <property type="evidence" value="ECO:0007669"/>
    <property type="project" value="UniProtKB-EC"/>
</dbReference>
<dbReference type="NCBIfam" id="NF002806">
    <property type="entry name" value="PRK02948.1"/>
    <property type="match status" value="1"/>
</dbReference>
<dbReference type="Gene3D" id="3.90.1150.10">
    <property type="entry name" value="Aspartate Aminotransferase, domain 1"/>
    <property type="match status" value="1"/>
</dbReference>
<reference evidence="15" key="1">
    <citation type="journal article" date="2014" name="Int. J. Syst. Evol. Microbiol.">
        <title>Complete genome sequence of Corynebacterium casei LMG S-19264T (=DSM 44701T), isolated from a smear-ripened cheese.</title>
        <authorList>
            <consortium name="US DOE Joint Genome Institute (JGI-PGF)"/>
            <person name="Walter F."/>
            <person name="Albersmeier A."/>
            <person name="Kalinowski J."/>
            <person name="Ruckert C."/>
        </authorList>
    </citation>
    <scope>NUCLEOTIDE SEQUENCE</scope>
    <source>
        <strain evidence="15">KCTC 42590</strain>
    </source>
</reference>
<feature type="domain" description="Aminotransferase class V" evidence="14">
    <location>
        <begin position="7"/>
        <end position="369"/>
    </location>
</feature>
<organism evidence="15 16">
    <name type="scientific">Kordiimonas sediminis</name>
    <dbReference type="NCBI Taxonomy" id="1735581"/>
    <lineage>
        <taxon>Bacteria</taxon>
        <taxon>Pseudomonadati</taxon>
        <taxon>Pseudomonadota</taxon>
        <taxon>Alphaproteobacteria</taxon>
        <taxon>Kordiimonadales</taxon>
        <taxon>Kordiimonadaceae</taxon>
        <taxon>Kordiimonas</taxon>
    </lineage>
</organism>
<evidence type="ECO:0000256" key="10">
    <source>
        <dbReference type="ARBA" id="ARBA00023004"/>
    </source>
</evidence>
<evidence type="ECO:0000256" key="13">
    <source>
        <dbReference type="RuleBase" id="RU004504"/>
    </source>
</evidence>
<dbReference type="Proteomes" id="UP000630923">
    <property type="component" value="Unassembled WGS sequence"/>
</dbReference>
<name>A0A919AX89_9PROT</name>
<gene>
    <name evidence="15" type="primary">iscS</name>
    <name evidence="15" type="ORF">GCM10017044_23260</name>
</gene>
<evidence type="ECO:0000256" key="2">
    <source>
        <dbReference type="ARBA" id="ARBA00003120"/>
    </source>
</evidence>
<sequence length="387" mass="41690">MTANETIYLDYQATTPLDDRVLQVMLPYLTQKFGNPHSSTHKFGWEADIALDIAREQVAELIGAEPKEILFTSGATESNNLAIKGLMETWAAKKPHLITVETEHKCVLESALATKKLGCDVTILPVNADGLIDLDVLEGAIRPDTALVSIMAVNNEIGVIQPLEDIGRIVKKAGALFHCDAAQAFGKIPLDVDLMHIDLLSISGHKIYGPKGIGALYKRNARAVTLTPQMNGGGQEAGLRSGTQAPALVAGLGAAAKLASEDMRQEHTRLQGMQERFIKRLTNNITDLKINGSMEHRWPGNLNITIPKVDGDLLLADTRMIAVSSGAACASAVSGPSYVLQALGVSEEDAKSSIRIGFGRFTTDEELDKAADCIITAVKDQKERRCL</sequence>
<comment type="function">
    <text evidence="2">Catalyzes the removal of elemental sulfur atoms from cysteine to produce alanine. Seems to participate in the biosynthesis of the nitrogenase metalloclusters by providing the inorganic sulfur required for the Fe-S core formation.</text>
</comment>
<keyword evidence="9" id="KW-0663">Pyridoxal phosphate</keyword>
<protein>
    <recommendedName>
        <fullName evidence="5">Cysteine desulfurase</fullName>
        <ecNumber evidence="4">2.8.1.7</ecNumber>
    </recommendedName>
</protein>
<evidence type="ECO:0000256" key="12">
    <source>
        <dbReference type="ARBA" id="ARBA00050776"/>
    </source>
</evidence>
<dbReference type="InterPro" id="IPR016454">
    <property type="entry name" value="Cysteine_dSase"/>
</dbReference>
<keyword evidence="8" id="KW-0479">Metal-binding</keyword>
<keyword evidence="16" id="KW-1185">Reference proteome</keyword>
<dbReference type="SUPFAM" id="SSF53383">
    <property type="entry name" value="PLP-dependent transferases"/>
    <property type="match status" value="1"/>
</dbReference>
<dbReference type="InterPro" id="IPR015422">
    <property type="entry name" value="PyrdxlP-dep_Trfase_small"/>
</dbReference>
<keyword evidence="10" id="KW-0408">Iron</keyword>
<evidence type="ECO:0000313" key="15">
    <source>
        <dbReference type="EMBL" id="GHF27530.1"/>
    </source>
</evidence>
<dbReference type="PANTHER" id="PTHR11601">
    <property type="entry name" value="CYSTEINE DESULFURYLASE FAMILY MEMBER"/>
    <property type="match status" value="1"/>
</dbReference>
<comment type="caution">
    <text evidence="15">The sequence shown here is derived from an EMBL/GenBank/DDBJ whole genome shotgun (WGS) entry which is preliminary data.</text>
</comment>
<evidence type="ECO:0000256" key="6">
    <source>
        <dbReference type="ARBA" id="ARBA00022679"/>
    </source>
</evidence>
<comment type="catalytic activity">
    <reaction evidence="12">
        <text>(sulfur carrier)-H + L-cysteine = (sulfur carrier)-SH + L-alanine</text>
        <dbReference type="Rhea" id="RHEA:43892"/>
        <dbReference type="Rhea" id="RHEA-COMP:14737"/>
        <dbReference type="Rhea" id="RHEA-COMP:14739"/>
        <dbReference type="ChEBI" id="CHEBI:29917"/>
        <dbReference type="ChEBI" id="CHEBI:35235"/>
        <dbReference type="ChEBI" id="CHEBI:57972"/>
        <dbReference type="ChEBI" id="CHEBI:64428"/>
        <dbReference type="EC" id="2.8.1.7"/>
    </reaction>
</comment>
<dbReference type="InterPro" id="IPR000192">
    <property type="entry name" value="Aminotrans_V_dom"/>
</dbReference>
<dbReference type="EC" id="2.8.1.7" evidence="4"/>
<dbReference type="RefSeq" id="WP_191253143.1">
    <property type="nucleotide sequence ID" value="NZ_BNCI01000002.1"/>
</dbReference>
<comment type="similarity">
    <text evidence="3">Belongs to the class-V pyridoxal-phosphate-dependent aminotransferase family. NifS/IscS subfamily.</text>
</comment>
<keyword evidence="11" id="KW-0411">Iron-sulfur</keyword>
<dbReference type="GO" id="GO:0051537">
    <property type="term" value="F:2 iron, 2 sulfur cluster binding"/>
    <property type="evidence" value="ECO:0007669"/>
    <property type="project" value="UniProtKB-KW"/>
</dbReference>
<dbReference type="Gene3D" id="1.10.260.50">
    <property type="match status" value="1"/>
</dbReference>
<accession>A0A919AX89</accession>
<dbReference type="FunFam" id="3.40.640.10:FF:000003">
    <property type="entry name" value="Cysteine desulfurase IscS"/>
    <property type="match status" value="1"/>
</dbReference>
<evidence type="ECO:0000256" key="7">
    <source>
        <dbReference type="ARBA" id="ARBA00022714"/>
    </source>
</evidence>
<evidence type="ECO:0000256" key="3">
    <source>
        <dbReference type="ARBA" id="ARBA00006490"/>
    </source>
</evidence>
<keyword evidence="7" id="KW-0001">2Fe-2S</keyword>
<evidence type="ECO:0000256" key="9">
    <source>
        <dbReference type="ARBA" id="ARBA00022898"/>
    </source>
</evidence>
<dbReference type="GO" id="GO:0046872">
    <property type="term" value="F:metal ion binding"/>
    <property type="evidence" value="ECO:0007669"/>
    <property type="project" value="UniProtKB-KW"/>
</dbReference>
<dbReference type="InterPro" id="IPR015424">
    <property type="entry name" value="PyrdxlP-dep_Trfase"/>
</dbReference>
<dbReference type="GO" id="GO:0016226">
    <property type="term" value="P:iron-sulfur cluster assembly"/>
    <property type="evidence" value="ECO:0007669"/>
    <property type="project" value="TreeGrafter"/>
</dbReference>
<proteinExistence type="inferred from homology"/>
<evidence type="ECO:0000313" key="16">
    <source>
        <dbReference type="Proteomes" id="UP000630923"/>
    </source>
</evidence>
<dbReference type="GO" id="GO:0005829">
    <property type="term" value="C:cytosol"/>
    <property type="evidence" value="ECO:0007669"/>
    <property type="project" value="TreeGrafter"/>
</dbReference>
<comment type="cofactor">
    <cofactor evidence="1 13">
        <name>pyridoxal 5'-phosphate</name>
        <dbReference type="ChEBI" id="CHEBI:597326"/>
    </cofactor>
</comment>
<evidence type="ECO:0000256" key="1">
    <source>
        <dbReference type="ARBA" id="ARBA00001933"/>
    </source>
</evidence>
<dbReference type="PROSITE" id="PS00595">
    <property type="entry name" value="AA_TRANSFER_CLASS_5"/>
    <property type="match status" value="1"/>
</dbReference>